<dbReference type="InterPro" id="IPR017105">
    <property type="entry name" value="AP3_complex_dsu"/>
</dbReference>
<evidence type="ECO:0000256" key="6">
    <source>
        <dbReference type="ARBA" id="ARBA00023136"/>
    </source>
</evidence>
<dbReference type="Gene3D" id="1.25.10.10">
    <property type="entry name" value="Leucine-rich Repeat Variant"/>
    <property type="match status" value="1"/>
</dbReference>
<evidence type="ECO:0000259" key="8">
    <source>
        <dbReference type="Pfam" id="PF01602"/>
    </source>
</evidence>
<feature type="region of interest" description="Disordered" evidence="7">
    <location>
        <begin position="792"/>
        <end position="817"/>
    </location>
</feature>
<dbReference type="GO" id="GO:0030123">
    <property type="term" value="C:AP-3 adaptor complex"/>
    <property type="evidence" value="ECO:0007669"/>
    <property type="project" value="InterPro"/>
</dbReference>
<dbReference type="PANTHER" id="PTHR22781">
    <property type="entry name" value="DELTA ADAPTIN-RELATED"/>
    <property type="match status" value="1"/>
</dbReference>
<dbReference type="InterPro" id="IPR029062">
    <property type="entry name" value="Class_I_gatase-like"/>
</dbReference>
<comment type="subcellular location">
    <subcellularLocation>
        <location evidence="1">Endomembrane system</location>
    </subcellularLocation>
</comment>
<dbReference type="AlphaFoldDB" id="A0AAF0IYS7"/>
<feature type="domain" description="Clathrin/coatomer adaptor adaptin-like N-terminal" evidence="8">
    <location>
        <begin position="21"/>
        <end position="602"/>
    </location>
</feature>
<dbReference type="InterPro" id="IPR011989">
    <property type="entry name" value="ARM-like"/>
</dbReference>
<feature type="region of interest" description="Disordered" evidence="7">
    <location>
        <begin position="690"/>
        <end position="772"/>
    </location>
</feature>
<evidence type="ECO:0000256" key="4">
    <source>
        <dbReference type="ARBA" id="ARBA00022737"/>
    </source>
</evidence>
<gene>
    <name evidence="9" type="primary">APL5</name>
    <name evidence="9" type="ORF">MEQU1_001933</name>
</gene>
<sequence length="1105" mass="121885">MFEKSLSALIKGLRSHRGKDEAKYVASMLEEIRTEIKSGDMEIKAEAVLKLAYLQMLGYRVASASFHILETMASSKYHTKHIGYLAATLCFAEDTEVLILATNLIKKDLNAALPLDVLAALNGLSHLITQELAQHLADDIVRMLTHTRPLVRKRAVLVLHSAIVKCPEILDRVWERLRDLLCDEDAGVVTATVNMICELARRHPAPFVPLSPQLFQILTTTNNNWLLIKVIKLFGALAPVEPRLVRKLLKPITDIISTTPAMSVLYESIHTCIIGGMLQGSGSDELARKCVDNLGRFLQDADQNLRYIALVALGKVVPKHVHLVAQHQDTILQSIWHPDLTIRLRALDLACHLATEPASLQHIVGVLLGYMEDMDLSSMSQNASQALKAALDADDATVTEPASAPHMSVSTNATFRTQVAESILDLGSAENYALVPDAVWYMNILVRLAPLVDTTIVSRVVDQLTDIVFLHASARQRAFERLQTLLLDPAQYEPNSSTSELLRAGASICSEYVEYVDSVPPLVRALVQDRLSNLSPRSMAVLIHSALKLYAYWAATLSPQWSDDCQQEFEDVTQYVMTQLSKWAKHEDSEVHERAQEGLQLFILIKNSLHASSDDASQAPEFSSSSTEAPIAGQAGPRALHLLLPLFYTRAQDTEAPAARLPEQMNLHAWIASETTWEKVLEVVEPMKAPVAHSTSTRTTSKSKQKARQVHAPVHEEEKEMQRVSSSHRSHEDSPFYLTSQPRAARSKSSTRSKMRSLATAEPEQATELPSVVQDTLDDVPIVKLDLSDLSAKPKHDTPAAGGTLQPKKVAHKKRVHRDQQKTISVAILVAGAPPRELLEKYGGYEVMFRNTLAEAMANIPRHKWHPKISLHLQAFNVLEAEFPDINQLDDGLWDAIIVTGSSASATMENVLWMDVLSKYLQHLVLEHPLVRIIGVGFGHQLIARAFGAKIAQDKDHAEALQQAHTDRVVEVPPPVEGDPWIVLGGNEKTDIQGLALRYPSEAPPLPSSVKTSSFVVFDVDDMVTNATGPMPVRGVHVLTLQGHPEYNKQVAQDLIRVLASEGVIDPQVCEKALEDATQSQQGLECGKIILGMVGIEPATVEVDL</sequence>
<dbReference type="Gene3D" id="3.40.50.880">
    <property type="match status" value="1"/>
</dbReference>
<comment type="similarity">
    <text evidence="2">Belongs to the adaptor complexes large subunit family.</text>
</comment>
<accession>A0AAF0IYS7</accession>
<keyword evidence="4" id="KW-0677">Repeat</keyword>
<protein>
    <submittedName>
        <fullName evidence="9">AP-3 complex subunit delta</fullName>
    </submittedName>
</protein>
<dbReference type="Proteomes" id="UP001214415">
    <property type="component" value="Chromosome 3"/>
</dbReference>
<dbReference type="GO" id="GO:0006623">
    <property type="term" value="P:protein targeting to vacuole"/>
    <property type="evidence" value="ECO:0007669"/>
    <property type="project" value="TreeGrafter"/>
</dbReference>
<feature type="compositionally biased region" description="Basic residues" evidence="7">
    <location>
        <begin position="745"/>
        <end position="755"/>
    </location>
</feature>
<dbReference type="InterPro" id="IPR016024">
    <property type="entry name" value="ARM-type_fold"/>
</dbReference>
<dbReference type="GO" id="GO:0006896">
    <property type="term" value="P:Golgi to vacuole transport"/>
    <property type="evidence" value="ECO:0007669"/>
    <property type="project" value="TreeGrafter"/>
</dbReference>
<dbReference type="InterPro" id="IPR002553">
    <property type="entry name" value="Clathrin/coatomer_adapt-like_N"/>
</dbReference>
<dbReference type="GO" id="GO:0010008">
    <property type="term" value="C:endosome membrane"/>
    <property type="evidence" value="ECO:0007669"/>
    <property type="project" value="TreeGrafter"/>
</dbReference>
<organism evidence="9 10">
    <name type="scientific">Malassezia equina</name>
    <dbReference type="NCBI Taxonomy" id="1381935"/>
    <lineage>
        <taxon>Eukaryota</taxon>
        <taxon>Fungi</taxon>
        <taxon>Dikarya</taxon>
        <taxon>Basidiomycota</taxon>
        <taxon>Ustilaginomycotina</taxon>
        <taxon>Malasseziomycetes</taxon>
        <taxon>Malasseziales</taxon>
        <taxon>Malasseziaceae</taxon>
        <taxon>Malassezia</taxon>
    </lineage>
</organism>
<keyword evidence="10" id="KW-1185">Reference proteome</keyword>
<evidence type="ECO:0000256" key="1">
    <source>
        <dbReference type="ARBA" id="ARBA00004308"/>
    </source>
</evidence>
<evidence type="ECO:0000256" key="2">
    <source>
        <dbReference type="ARBA" id="ARBA00006613"/>
    </source>
</evidence>
<name>A0AAF0IYS7_9BASI</name>
<evidence type="ECO:0000256" key="3">
    <source>
        <dbReference type="ARBA" id="ARBA00022448"/>
    </source>
</evidence>
<keyword evidence="3" id="KW-0813">Transport</keyword>
<evidence type="ECO:0000313" key="9">
    <source>
        <dbReference type="EMBL" id="WFD23244.1"/>
    </source>
</evidence>
<evidence type="ECO:0000256" key="5">
    <source>
        <dbReference type="ARBA" id="ARBA00022927"/>
    </source>
</evidence>
<dbReference type="PANTHER" id="PTHR22781:SF12">
    <property type="entry name" value="AP-3 COMPLEX SUBUNIT DELTA-1"/>
    <property type="match status" value="1"/>
</dbReference>
<dbReference type="EMBL" id="CP119902">
    <property type="protein sequence ID" value="WFD23244.1"/>
    <property type="molecule type" value="Genomic_DNA"/>
</dbReference>
<proteinExistence type="inferred from homology"/>
<keyword evidence="6" id="KW-0472">Membrane</keyword>
<reference evidence="9" key="1">
    <citation type="submission" date="2023-03" db="EMBL/GenBank/DDBJ databases">
        <title>Mating type loci evolution in Malassezia.</title>
        <authorList>
            <person name="Coelho M.A."/>
        </authorList>
    </citation>
    <scope>NUCLEOTIDE SEQUENCE</scope>
    <source>
        <strain evidence="9">CBS 12830</strain>
    </source>
</reference>
<evidence type="ECO:0000256" key="7">
    <source>
        <dbReference type="SAM" id="MobiDB-lite"/>
    </source>
</evidence>
<evidence type="ECO:0000313" key="10">
    <source>
        <dbReference type="Proteomes" id="UP001214415"/>
    </source>
</evidence>
<dbReference type="SUPFAM" id="SSF52317">
    <property type="entry name" value="Class I glutamine amidotransferase-like"/>
    <property type="match status" value="1"/>
</dbReference>
<keyword evidence="5" id="KW-0653">Protein transport</keyword>
<dbReference type="Pfam" id="PF01602">
    <property type="entry name" value="Adaptin_N"/>
    <property type="match status" value="1"/>
</dbReference>
<dbReference type="SUPFAM" id="SSF48371">
    <property type="entry name" value="ARM repeat"/>
    <property type="match status" value="1"/>
</dbReference>
<feature type="compositionally biased region" description="Basic and acidic residues" evidence="7">
    <location>
        <begin position="713"/>
        <end position="722"/>
    </location>
</feature>